<evidence type="ECO:0000313" key="3">
    <source>
        <dbReference type="Proteomes" id="UP000278807"/>
    </source>
</evidence>
<evidence type="ECO:0000256" key="1">
    <source>
        <dbReference type="SAM" id="MobiDB-lite"/>
    </source>
</evidence>
<dbReference type="WBParaSite" id="HNAJ_0001001901-mRNA-1">
    <property type="protein sequence ID" value="HNAJ_0001001901-mRNA-1"/>
    <property type="gene ID" value="HNAJ_0001001901"/>
</dbReference>
<reference evidence="2 3" key="2">
    <citation type="submission" date="2018-11" db="EMBL/GenBank/DDBJ databases">
        <authorList>
            <consortium name="Pathogen Informatics"/>
        </authorList>
    </citation>
    <scope>NUCLEOTIDE SEQUENCE [LARGE SCALE GENOMIC DNA]</scope>
</reference>
<evidence type="ECO:0000313" key="2">
    <source>
        <dbReference type="EMBL" id="VDO06974.1"/>
    </source>
</evidence>
<dbReference type="AlphaFoldDB" id="A0A0R3TR29"/>
<organism evidence="4">
    <name type="scientific">Rodentolepis nana</name>
    <name type="common">Dwarf tapeworm</name>
    <name type="synonym">Hymenolepis nana</name>
    <dbReference type="NCBI Taxonomy" id="102285"/>
    <lineage>
        <taxon>Eukaryota</taxon>
        <taxon>Metazoa</taxon>
        <taxon>Spiralia</taxon>
        <taxon>Lophotrochozoa</taxon>
        <taxon>Platyhelminthes</taxon>
        <taxon>Cestoda</taxon>
        <taxon>Eucestoda</taxon>
        <taxon>Cyclophyllidea</taxon>
        <taxon>Hymenolepididae</taxon>
        <taxon>Rodentolepis</taxon>
    </lineage>
</organism>
<proteinExistence type="predicted"/>
<gene>
    <name evidence="2" type="ORF">HNAJ_LOCUS10014</name>
</gene>
<dbReference type="OrthoDB" id="10477405at2759"/>
<sequence>MEGFINGGFYILGSKRQGMVEKQYFHTSSRRHRDVYASRTHQPRSILHKPQSTANNQSADLLFCPTLIDSDDPLTEDTQIFTTSTSSAAPTRPTKRSSSSCRNTETASRI</sequence>
<feature type="region of interest" description="Disordered" evidence="1">
    <location>
        <begin position="75"/>
        <end position="110"/>
    </location>
</feature>
<reference evidence="4" key="1">
    <citation type="submission" date="2017-02" db="UniProtKB">
        <authorList>
            <consortium name="WormBaseParasite"/>
        </authorList>
    </citation>
    <scope>IDENTIFICATION</scope>
</reference>
<dbReference type="Proteomes" id="UP000278807">
    <property type="component" value="Unassembled WGS sequence"/>
</dbReference>
<evidence type="ECO:0000313" key="4">
    <source>
        <dbReference type="WBParaSite" id="HNAJ_0001001901-mRNA-1"/>
    </source>
</evidence>
<name>A0A0R3TR29_RODNA</name>
<protein>
    <submittedName>
        <fullName evidence="2 4">Uncharacterized protein</fullName>
    </submittedName>
</protein>
<feature type="compositionally biased region" description="Polar residues" evidence="1">
    <location>
        <begin position="96"/>
        <end position="110"/>
    </location>
</feature>
<feature type="compositionally biased region" description="Low complexity" evidence="1">
    <location>
        <begin position="82"/>
        <end position="92"/>
    </location>
</feature>
<dbReference type="EMBL" id="UZAE01012844">
    <property type="protein sequence ID" value="VDO06974.1"/>
    <property type="molecule type" value="Genomic_DNA"/>
</dbReference>
<accession>A0A0R3TR29</accession>
<keyword evidence="3" id="KW-1185">Reference proteome</keyword>